<protein>
    <recommendedName>
        <fullName evidence="4">Serine/threonine protein kinase</fullName>
    </recommendedName>
</protein>
<dbReference type="Proteomes" id="UP000727056">
    <property type="component" value="Unassembled WGS sequence"/>
</dbReference>
<proteinExistence type="predicted"/>
<feature type="compositionally biased region" description="Low complexity" evidence="1">
    <location>
        <begin position="58"/>
        <end position="78"/>
    </location>
</feature>
<evidence type="ECO:0000313" key="2">
    <source>
        <dbReference type="EMBL" id="NJQ13833.1"/>
    </source>
</evidence>
<evidence type="ECO:0008006" key="4">
    <source>
        <dbReference type="Google" id="ProtNLM"/>
    </source>
</evidence>
<comment type="caution">
    <text evidence="2">The sequence shown here is derived from an EMBL/GenBank/DDBJ whole genome shotgun (WGS) entry which is preliminary data.</text>
</comment>
<feature type="region of interest" description="Disordered" evidence="1">
    <location>
        <begin position="20"/>
        <end position="127"/>
    </location>
</feature>
<evidence type="ECO:0000313" key="3">
    <source>
        <dbReference type="Proteomes" id="UP000727056"/>
    </source>
</evidence>
<evidence type="ECO:0000256" key="1">
    <source>
        <dbReference type="SAM" id="MobiDB-lite"/>
    </source>
</evidence>
<organism evidence="2 3">
    <name type="scientific">Streptomyces bohaiensis</name>
    <dbReference type="NCBI Taxonomy" id="1431344"/>
    <lineage>
        <taxon>Bacteria</taxon>
        <taxon>Bacillati</taxon>
        <taxon>Actinomycetota</taxon>
        <taxon>Actinomycetes</taxon>
        <taxon>Kitasatosporales</taxon>
        <taxon>Streptomycetaceae</taxon>
        <taxon>Streptomyces</taxon>
    </lineage>
</organism>
<accession>A0ABX1C702</accession>
<keyword evidence="3" id="KW-1185">Reference proteome</keyword>
<reference evidence="2 3" key="1">
    <citation type="submission" date="2020-03" db="EMBL/GenBank/DDBJ databases">
        <title>Draft genome of Streptomyces sp. ventii, isolated from the Axial Seamount in the Pacific Ocean, and resequencing of the two type strains Streptomyces lonarensis strain NCL 716 and Streptomyces bohaiensis strain 11A07.</title>
        <authorList>
            <person name="Loughran R.M."/>
            <person name="Pfannmuller K.M."/>
            <person name="Wasson B.J."/>
            <person name="Deadmond M.C."/>
            <person name="Paddock B.E."/>
            <person name="Koyack M.J."/>
            <person name="Gallegos D.A."/>
            <person name="Mitchell E.A."/>
            <person name="Ushijima B."/>
            <person name="Saw J.H."/>
            <person name="Mcphail K.L."/>
            <person name="Videau P."/>
        </authorList>
    </citation>
    <scope>NUCLEOTIDE SEQUENCE [LARGE SCALE GENOMIC DNA]</scope>
    <source>
        <strain evidence="2 3">11A07</strain>
    </source>
</reference>
<dbReference type="EMBL" id="JAAVJC010000009">
    <property type="protein sequence ID" value="NJQ13833.1"/>
    <property type="molecule type" value="Genomic_DNA"/>
</dbReference>
<gene>
    <name evidence="2" type="ORF">HCN52_02450</name>
</gene>
<name>A0ABX1C702_9ACTN</name>
<sequence length="127" mass="12194">MLAMVMGLSVVAFALIAVQRAGSTQRVDRPLTPPVSDPGEDDAELLKSGETARTTGTADLPAAGPDAPAPSDALAPSDAPGPPGTSEPGPDAAPATDGRAPAPPDGAVPGTPDPGTAGLPEPAAGTT</sequence>